<evidence type="ECO:0000256" key="1">
    <source>
        <dbReference type="ARBA" id="ARBA00001198"/>
    </source>
</evidence>
<dbReference type="PROSITE" id="PS51476">
    <property type="entry name" value="PROTEASOME_BETA_2"/>
    <property type="match status" value="1"/>
</dbReference>
<gene>
    <name evidence="15" type="ORF">PECUL_23A054217</name>
</gene>
<evidence type="ECO:0000259" key="14">
    <source>
        <dbReference type="Pfam" id="PF09320"/>
    </source>
</evidence>
<comment type="caution">
    <text evidence="15">The sequence shown here is derived from an EMBL/GenBank/DDBJ whole genome shotgun (WGS) entry which is preliminary data.</text>
</comment>
<evidence type="ECO:0000256" key="11">
    <source>
        <dbReference type="PIRSR" id="PIRSR600243-1"/>
    </source>
</evidence>
<keyword evidence="10" id="KW-0539">Nucleus</keyword>
<dbReference type="GO" id="GO:0005634">
    <property type="term" value="C:nucleus"/>
    <property type="evidence" value="ECO:0007669"/>
    <property type="project" value="UniProtKB-SubCell"/>
</dbReference>
<evidence type="ECO:0000313" key="15">
    <source>
        <dbReference type="EMBL" id="CAH2330270.1"/>
    </source>
</evidence>
<reference evidence="15" key="1">
    <citation type="submission" date="2022-03" db="EMBL/GenBank/DDBJ databases">
        <authorList>
            <person name="Alioto T."/>
            <person name="Alioto T."/>
            <person name="Gomez Garrido J."/>
        </authorList>
    </citation>
    <scope>NUCLEOTIDE SEQUENCE</scope>
</reference>
<organism evidence="15 16">
    <name type="scientific">Pelobates cultripes</name>
    <name type="common">Western spadefoot toad</name>
    <dbReference type="NCBI Taxonomy" id="61616"/>
    <lineage>
        <taxon>Eukaryota</taxon>
        <taxon>Metazoa</taxon>
        <taxon>Chordata</taxon>
        <taxon>Craniata</taxon>
        <taxon>Vertebrata</taxon>
        <taxon>Euteleostomi</taxon>
        <taxon>Amphibia</taxon>
        <taxon>Batrachia</taxon>
        <taxon>Anura</taxon>
        <taxon>Pelobatoidea</taxon>
        <taxon>Pelobatidae</taxon>
        <taxon>Pelobates</taxon>
    </lineage>
</organism>
<evidence type="ECO:0000256" key="9">
    <source>
        <dbReference type="ARBA" id="ARBA00023145"/>
    </source>
</evidence>
<evidence type="ECO:0000256" key="12">
    <source>
        <dbReference type="SAM" id="MobiDB-lite"/>
    </source>
</evidence>
<keyword evidence="13" id="KW-0812">Transmembrane</keyword>
<sequence>VIGKAFAVLSDPVKRKLYDDSQGRTRVVLEPDLSTEDLFDLFFRGQFPSGSYAGAYQRQPRSSTRAQDGRWQREEERAEGQWPRQHGEEMRHERGRESRWKEEGQDGDKRSRWWEREEKADTGQPRGKKNEKQDSGRPKTQEEKRKEGAKGKAKWSDIKGQPGRRSKLREELGRNEARQARRQEEEEKNKRTKTAYSAFIQVLPVLLLVVVSVVAQLTATTPTYSLHQRPSSGLTVARETRSLGVPYFVAQNFKERYQGEALAELERAVEKEYAETVQAGCWKEKQQKLDLTNLARLYRDERLREKAESLKMENCQKLSDLIGRQVRSDGDTGEAPHSLPKVGSNKENVCRRMCVCVRELISMQTTIMAVEFDGGVVIGADSRTTTGAYIANRVTDKLTPVHDRIFCCRSGSAADTQAIADAVSYQLGFHSIELDGLPLVHTAASLFKEMCYRYREDLTAGIIVAGWDKRKGGQVYTVPMGGMMVHQSFSIGGSGSSYIYGFVDSTYKTGMTKEECLTFTANECISTLFEQCVLCVALSLAMERDGSSGGVIRLAAITESGVERKVILGNELPRLAES</sequence>
<evidence type="ECO:0000256" key="10">
    <source>
        <dbReference type="ARBA" id="ARBA00023242"/>
    </source>
</evidence>
<keyword evidence="13" id="KW-0472">Membrane</keyword>
<dbReference type="InterPro" id="IPR015399">
    <property type="entry name" value="DUF1977_DnaJ-like"/>
</dbReference>
<dbReference type="FunFam" id="3.60.20.10:FF:000010">
    <property type="entry name" value="Proteasome subunit beta type-1"/>
    <property type="match status" value="1"/>
</dbReference>
<evidence type="ECO:0000256" key="8">
    <source>
        <dbReference type="ARBA" id="ARBA00022942"/>
    </source>
</evidence>
<keyword evidence="13" id="KW-1133">Transmembrane helix</keyword>
<feature type="region of interest" description="Disordered" evidence="12">
    <location>
        <begin position="48"/>
        <end position="191"/>
    </location>
</feature>
<evidence type="ECO:0000256" key="3">
    <source>
        <dbReference type="ARBA" id="ARBA00012039"/>
    </source>
</evidence>
<keyword evidence="7" id="KW-0378">Hydrolase</keyword>
<evidence type="ECO:0000256" key="4">
    <source>
        <dbReference type="ARBA" id="ARBA00022490"/>
    </source>
</evidence>
<evidence type="ECO:0000256" key="6">
    <source>
        <dbReference type="ARBA" id="ARBA00022698"/>
    </source>
</evidence>
<accession>A0AAD1TRU0</accession>
<feature type="compositionally biased region" description="Basic and acidic residues" evidence="12">
    <location>
        <begin position="168"/>
        <end position="189"/>
    </location>
</feature>
<dbReference type="InterPro" id="IPR023333">
    <property type="entry name" value="Proteasome_suB-type"/>
</dbReference>
<evidence type="ECO:0000256" key="2">
    <source>
        <dbReference type="ARBA" id="ARBA00004123"/>
    </source>
</evidence>
<feature type="transmembrane region" description="Helical" evidence="13">
    <location>
        <begin position="198"/>
        <end position="219"/>
    </location>
</feature>
<evidence type="ECO:0000256" key="7">
    <source>
        <dbReference type="ARBA" id="ARBA00022801"/>
    </source>
</evidence>
<feature type="non-terminal residue" evidence="15">
    <location>
        <position position="1"/>
    </location>
</feature>
<keyword evidence="5" id="KW-0645">Protease</keyword>
<dbReference type="InterPro" id="IPR016050">
    <property type="entry name" value="Proteasome_bsu_CS"/>
</dbReference>
<dbReference type="CDD" id="cd03762">
    <property type="entry name" value="proteasome_beta_type_6"/>
    <property type="match status" value="1"/>
</dbReference>
<protein>
    <recommendedName>
        <fullName evidence="3">proteasome endopeptidase complex</fullName>
        <ecNumber evidence="3">3.4.25.1</ecNumber>
    </recommendedName>
</protein>
<dbReference type="EC" id="3.4.25.1" evidence="3"/>
<keyword evidence="4" id="KW-0963">Cytoplasm</keyword>
<keyword evidence="8 15" id="KW-0647">Proteasome</keyword>
<keyword evidence="6" id="KW-0888">Threonine protease</keyword>
<keyword evidence="9" id="KW-0865">Zymogen</keyword>
<dbReference type="InterPro" id="IPR001353">
    <property type="entry name" value="Proteasome_sua/b"/>
</dbReference>
<dbReference type="Gene3D" id="3.60.20.10">
    <property type="entry name" value="Glutamine Phosphoribosylpyrophosphate, subunit 1, domain 1"/>
    <property type="match status" value="1"/>
</dbReference>
<proteinExistence type="predicted"/>
<name>A0AAD1TRU0_PELCU</name>
<dbReference type="GO" id="GO:0004298">
    <property type="term" value="F:threonine-type endopeptidase activity"/>
    <property type="evidence" value="ECO:0007669"/>
    <property type="project" value="UniProtKB-KW"/>
</dbReference>
<evidence type="ECO:0000313" key="16">
    <source>
        <dbReference type="Proteomes" id="UP001295444"/>
    </source>
</evidence>
<dbReference type="EMBL" id="CAKOES020000430">
    <property type="protein sequence ID" value="CAH2330270.1"/>
    <property type="molecule type" value="Genomic_DNA"/>
</dbReference>
<comment type="subcellular location">
    <subcellularLocation>
        <location evidence="2">Nucleus</location>
    </subcellularLocation>
</comment>
<dbReference type="PANTHER" id="PTHR32194">
    <property type="entry name" value="METALLOPROTEASE TLDD"/>
    <property type="match status" value="1"/>
</dbReference>
<dbReference type="GO" id="GO:0051603">
    <property type="term" value="P:proteolysis involved in protein catabolic process"/>
    <property type="evidence" value="ECO:0007669"/>
    <property type="project" value="InterPro"/>
</dbReference>
<dbReference type="GO" id="GO:0005839">
    <property type="term" value="C:proteasome core complex"/>
    <property type="evidence" value="ECO:0007669"/>
    <property type="project" value="InterPro"/>
</dbReference>
<dbReference type="GO" id="GO:0005737">
    <property type="term" value="C:cytoplasm"/>
    <property type="evidence" value="ECO:0007669"/>
    <property type="project" value="TreeGrafter"/>
</dbReference>
<dbReference type="InterPro" id="IPR029055">
    <property type="entry name" value="Ntn_hydrolases_N"/>
</dbReference>
<dbReference type="PRINTS" id="PR00141">
    <property type="entry name" value="PROTEASOME"/>
</dbReference>
<feature type="compositionally biased region" description="Basic and acidic residues" evidence="12">
    <location>
        <begin position="67"/>
        <end position="121"/>
    </location>
</feature>
<dbReference type="Pfam" id="PF09320">
    <property type="entry name" value="DUF1977"/>
    <property type="match status" value="1"/>
</dbReference>
<feature type="active site" description="Nucleophile" evidence="11">
    <location>
        <position position="365"/>
    </location>
</feature>
<feature type="domain" description="DUF1977" evidence="14">
    <location>
        <begin position="218"/>
        <end position="318"/>
    </location>
</feature>
<dbReference type="SUPFAM" id="SSF56235">
    <property type="entry name" value="N-terminal nucleophile aminohydrolases (Ntn hydrolases)"/>
    <property type="match status" value="1"/>
</dbReference>
<dbReference type="PROSITE" id="PS00854">
    <property type="entry name" value="PROTEASOME_BETA_1"/>
    <property type="match status" value="1"/>
</dbReference>
<keyword evidence="16" id="KW-1185">Reference proteome</keyword>
<dbReference type="InterPro" id="IPR000243">
    <property type="entry name" value="Pept_T1A_subB"/>
</dbReference>
<dbReference type="AlphaFoldDB" id="A0AAD1TRU0"/>
<dbReference type="Proteomes" id="UP001295444">
    <property type="component" value="Unassembled WGS sequence"/>
</dbReference>
<evidence type="ECO:0000256" key="13">
    <source>
        <dbReference type="SAM" id="Phobius"/>
    </source>
</evidence>
<dbReference type="Pfam" id="PF00227">
    <property type="entry name" value="Proteasome"/>
    <property type="match status" value="1"/>
</dbReference>
<dbReference type="PANTHER" id="PTHR32194:SF14">
    <property type="entry name" value="PROTEASOME SUBUNIT BETA"/>
    <property type="match status" value="1"/>
</dbReference>
<comment type="catalytic activity">
    <reaction evidence="1">
        <text>Cleavage of peptide bonds with very broad specificity.</text>
        <dbReference type="EC" id="3.4.25.1"/>
    </reaction>
</comment>
<evidence type="ECO:0000256" key="5">
    <source>
        <dbReference type="ARBA" id="ARBA00022670"/>
    </source>
</evidence>
<feature type="compositionally biased region" description="Basic and acidic residues" evidence="12">
    <location>
        <begin position="128"/>
        <end position="157"/>
    </location>
</feature>